<name>A0A2S5JL99_9RHOB</name>
<dbReference type="Proteomes" id="UP000239736">
    <property type="component" value="Unassembled WGS sequence"/>
</dbReference>
<dbReference type="RefSeq" id="WP_104068834.1">
    <property type="nucleotide sequence ID" value="NZ_PRDS01000001.1"/>
</dbReference>
<dbReference type="EMBL" id="PRDS01000001">
    <property type="protein sequence ID" value="PPB82264.1"/>
    <property type="molecule type" value="Genomic_DNA"/>
</dbReference>
<sequence>MTTDALPEPDRIEGAPHPRETARLFGQRSAEEAFLDAHHSGRLHHAWLLTGPRGIGKATLAWRIARFLLANGSPSDPGLFAEVAAAGSLDVAPDNPVARRILAGAEPRLFPMRRAWDPDRKRLKSAITVDEVRKLGAFLHLSAADGGRRVAIVDAADEMNNAAANALLKMLEEPPPDVTFLLVSHQPSRLLPTIRSRCRELRLSPLSATDLAAAMEQAGIAPQGEGALAELAAGSVGEAIRLVNLEGLTLYSAIVSLFSTLPQLDRGAALKFADIAAQRGDEARIDLVFDLLTLFLARMARAGTGRPCAEAAPGEAALAARLVPDVAAARRWAELQAELGARIAHGRAVNLDPGALMLDAVLRIEQVARDRNAA</sequence>
<keyword evidence="2" id="KW-1185">Reference proteome</keyword>
<dbReference type="Gene3D" id="3.40.50.300">
    <property type="entry name" value="P-loop containing nucleotide triphosphate hydrolases"/>
    <property type="match status" value="1"/>
</dbReference>
<organism evidence="1 2">
    <name type="scientific">Albidovulum inexpectatum</name>
    <dbReference type="NCBI Taxonomy" id="196587"/>
    <lineage>
        <taxon>Bacteria</taxon>
        <taxon>Pseudomonadati</taxon>
        <taxon>Pseudomonadota</taxon>
        <taxon>Alphaproteobacteria</taxon>
        <taxon>Rhodobacterales</taxon>
        <taxon>Paracoccaceae</taxon>
        <taxon>Albidovulum</taxon>
    </lineage>
</organism>
<evidence type="ECO:0000313" key="2">
    <source>
        <dbReference type="Proteomes" id="UP000239736"/>
    </source>
</evidence>
<protein>
    <submittedName>
        <fullName evidence="1">DNA polymerase-3 subunit delta</fullName>
    </submittedName>
</protein>
<dbReference type="GO" id="GO:0009360">
    <property type="term" value="C:DNA polymerase III complex"/>
    <property type="evidence" value="ECO:0007669"/>
    <property type="project" value="TreeGrafter"/>
</dbReference>
<accession>A0A2S5JL99</accession>
<dbReference type="InterPro" id="IPR027417">
    <property type="entry name" value="P-loop_NTPase"/>
</dbReference>
<dbReference type="NCBIfam" id="NF005677">
    <property type="entry name" value="PRK07471.1"/>
    <property type="match status" value="1"/>
</dbReference>
<comment type="caution">
    <text evidence="1">The sequence shown here is derived from an EMBL/GenBank/DDBJ whole genome shotgun (WGS) entry which is preliminary data.</text>
</comment>
<reference evidence="1 2" key="1">
    <citation type="submission" date="2018-01" db="EMBL/GenBank/DDBJ databases">
        <title>Genomic Encyclopedia of Archaeal and Bacterial Type Strains, Phase II (KMG-II): from individual species to whole genera.</title>
        <authorList>
            <person name="Goeker M."/>
        </authorList>
    </citation>
    <scope>NUCLEOTIDE SEQUENCE [LARGE SCALE GENOMIC DNA]</scope>
    <source>
        <strain evidence="1 2">DSM 12048</strain>
    </source>
</reference>
<dbReference type="PANTHER" id="PTHR11669">
    <property type="entry name" value="REPLICATION FACTOR C / DNA POLYMERASE III GAMMA-TAU SUBUNIT"/>
    <property type="match status" value="1"/>
</dbReference>
<dbReference type="AlphaFoldDB" id="A0A2S5JL99"/>
<dbReference type="Pfam" id="PF13177">
    <property type="entry name" value="DNA_pol3_delta2"/>
    <property type="match status" value="1"/>
</dbReference>
<dbReference type="PANTHER" id="PTHR11669:SF8">
    <property type="entry name" value="DNA POLYMERASE III SUBUNIT DELTA"/>
    <property type="match status" value="1"/>
</dbReference>
<gene>
    <name evidence="1" type="ORF">LV82_00191</name>
</gene>
<dbReference type="OrthoDB" id="9811073at2"/>
<proteinExistence type="predicted"/>
<dbReference type="SUPFAM" id="SSF52540">
    <property type="entry name" value="P-loop containing nucleoside triphosphate hydrolases"/>
    <property type="match status" value="1"/>
</dbReference>
<dbReference type="InterPro" id="IPR050238">
    <property type="entry name" value="DNA_Rep/Repair_Clamp_Loader"/>
</dbReference>
<evidence type="ECO:0000313" key="1">
    <source>
        <dbReference type="EMBL" id="PPB82264.1"/>
    </source>
</evidence>
<dbReference type="GO" id="GO:0006261">
    <property type="term" value="P:DNA-templated DNA replication"/>
    <property type="evidence" value="ECO:0007669"/>
    <property type="project" value="TreeGrafter"/>
</dbReference>